<dbReference type="PROSITE" id="PS51257">
    <property type="entry name" value="PROKAR_LIPOPROTEIN"/>
    <property type="match status" value="1"/>
</dbReference>
<gene>
    <name evidence="3" type="ORF">Psuf_022320</name>
</gene>
<dbReference type="Pfam" id="PF24837">
    <property type="entry name" value="AMIN-like"/>
    <property type="match status" value="1"/>
</dbReference>
<accession>A0A6F8YFX7</accession>
<feature type="region of interest" description="Disordered" evidence="1">
    <location>
        <begin position="20"/>
        <end position="83"/>
    </location>
</feature>
<dbReference type="Proteomes" id="UP000503011">
    <property type="component" value="Chromosome"/>
</dbReference>
<reference evidence="3 4" key="2">
    <citation type="submission" date="2020-03" db="EMBL/GenBank/DDBJ databases">
        <authorList>
            <person name="Ichikawa N."/>
            <person name="Kimura A."/>
            <person name="Kitahashi Y."/>
            <person name="Uohara A."/>
        </authorList>
    </citation>
    <scope>NUCLEOTIDE SEQUENCE [LARGE SCALE GENOMIC DNA]</scope>
    <source>
        <strain evidence="3 4">NBRC 105367</strain>
    </source>
</reference>
<dbReference type="KEGG" id="psuu:Psuf_022320"/>
<organism evidence="3 4">
    <name type="scientific">Phytohabitans suffuscus</name>
    <dbReference type="NCBI Taxonomy" id="624315"/>
    <lineage>
        <taxon>Bacteria</taxon>
        <taxon>Bacillati</taxon>
        <taxon>Actinomycetota</taxon>
        <taxon>Actinomycetes</taxon>
        <taxon>Micromonosporales</taxon>
        <taxon>Micromonosporaceae</taxon>
    </lineage>
</organism>
<protein>
    <recommendedName>
        <fullName evidence="2">AMIN-like domain-containing protein</fullName>
    </recommendedName>
</protein>
<dbReference type="EMBL" id="AP022871">
    <property type="protein sequence ID" value="BCB84919.1"/>
    <property type="molecule type" value="Genomic_DNA"/>
</dbReference>
<proteinExistence type="predicted"/>
<name>A0A6F8YFX7_9ACTN</name>
<reference evidence="3 4" key="1">
    <citation type="submission" date="2020-03" db="EMBL/GenBank/DDBJ databases">
        <title>Whole genome shotgun sequence of Phytohabitans suffuscus NBRC 105367.</title>
        <authorList>
            <person name="Komaki H."/>
            <person name="Tamura T."/>
        </authorList>
    </citation>
    <scope>NUCLEOTIDE SEQUENCE [LARGE SCALE GENOMIC DNA]</scope>
    <source>
        <strain evidence="3 4">NBRC 105367</strain>
    </source>
</reference>
<keyword evidence="4" id="KW-1185">Reference proteome</keyword>
<feature type="domain" description="AMIN-like" evidence="2">
    <location>
        <begin position="90"/>
        <end position="225"/>
    </location>
</feature>
<sequence length="227" mass="23305">MRATAAAIGFVVALAACENGATGGGTAESPPAATPTAAGSSAPAPDRTPAVVAPKDQRQTDPTGPNPCDGVARRGGTGPMQLEPHATGELYLVRVERTACADLVVFQVDGTARFGGHAEYVARARAARSGDPIEVRGGAVLEVVVFAPDFAHAGSGHQPGRVPWWVGDEVASVPGGWSALREVAYAGPNDGSETVFAVGVRQRLPFTLAWRAGDGFSELSVEVAHRE</sequence>
<evidence type="ECO:0000313" key="4">
    <source>
        <dbReference type="Proteomes" id="UP000503011"/>
    </source>
</evidence>
<dbReference type="AlphaFoldDB" id="A0A6F8YFX7"/>
<evidence type="ECO:0000259" key="2">
    <source>
        <dbReference type="Pfam" id="PF24837"/>
    </source>
</evidence>
<dbReference type="InterPro" id="IPR056303">
    <property type="entry name" value="AMIN-like"/>
</dbReference>
<evidence type="ECO:0000313" key="3">
    <source>
        <dbReference type="EMBL" id="BCB84919.1"/>
    </source>
</evidence>
<evidence type="ECO:0000256" key="1">
    <source>
        <dbReference type="SAM" id="MobiDB-lite"/>
    </source>
</evidence>
<feature type="compositionally biased region" description="Low complexity" evidence="1">
    <location>
        <begin position="27"/>
        <end position="45"/>
    </location>
</feature>